<protein>
    <recommendedName>
        <fullName evidence="3">Protein kinase domain-containing protein</fullName>
    </recommendedName>
</protein>
<name>A0A060SGF6_PYCCI</name>
<evidence type="ECO:0000313" key="1">
    <source>
        <dbReference type="EMBL" id="CDO71503.1"/>
    </source>
</evidence>
<dbReference type="OrthoDB" id="2801156at2759"/>
<dbReference type="SUPFAM" id="SSF56112">
    <property type="entry name" value="Protein kinase-like (PK-like)"/>
    <property type="match status" value="1"/>
</dbReference>
<dbReference type="AlphaFoldDB" id="A0A060SGF6"/>
<dbReference type="EMBL" id="CCBP010000102">
    <property type="protein sequence ID" value="CDO71503.1"/>
    <property type="molecule type" value="Genomic_DNA"/>
</dbReference>
<reference evidence="1" key="1">
    <citation type="submission" date="2014-01" db="EMBL/GenBank/DDBJ databases">
        <title>The genome of the white-rot fungus Pycnoporus cinnabarinus: a basidiomycete model with a versatile arsenal for lignocellulosic biomass breakdown.</title>
        <authorList>
            <person name="Levasseur A."/>
            <person name="Lomascolo A."/>
            <person name="Ruiz-Duenas F.J."/>
            <person name="Uzan E."/>
            <person name="Piumi F."/>
            <person name="Kues U."/>
            <person name="Ram A.F.J."/>
            <person name="Murat C."/>
            <person name="Haon M."/>
            <person name="Benoit I."/>
            <person name="Arfi Y."/>
            <person name="Chevret D."/>
            <person name="Drula E."/>
            <person name="Kwon M.J."/>
            <person name="Gouret P."/>
            <person name="Lesage-Meessen L."/>
            <person name="Lombard V."/>
            <person name="Mariette J."/>
            <person name="Noirot C."/>
            <person name="Park J."/>
            <person name="Patyshakuliyeva A."/>
            <person name="Wieneger R.A.B."/>
            <person name="Wosten H.A.B."/>
            <person name="Martin F."/>
            <person name="Coutinho P.M."/>
            <person name="de Vries R."/>
            <person name="Martinez A.T."/>
            <person name="Klopp C."/>
            <person name="Pontarotti P."/>
            <person name="Henrissat B."/>
            <person name="Record E."/>
        </authorList>
    </citation>
    <scope>NUCLEOTIDE SEQUENCE [LARGE SCALE GENOMIC DNA]</scope>
    <source>
        <strain evidence="1">BRFM137</strain>
    </source>
</reference>
<dbReference type="Proteomes" id="UP000029665">
    <property type="component" value="Unassembled WGS sequence"/>
</dbReference>
<evidence type="ECO:0008006" key="3">
    <source>
        <dbReference type="Google" id="ProtNLM"/>
    </source>
</evidence>
<dbReference type="HOGENOM" id="CLU_013871_4_1_1"/>
<keyword evidence="2" id="KW-1185">Reference proteome</keyword>
<dbReference type="InterPro" id="IPR011009">
    <property type="entry name" value="Kinase-like_dom_sf"/>
</dbReference>
<organism evidence="1 2">
    <name type="scientific">Pycnoporus cinnabarinus</name>
    <name type="common">Cinnabar-red polypore</name>
    <name type="synonym">Trametes cinnabarina</name>
    <dbReference type="NCBI Taxonomy" id="5643"/>
    <lineage>
        <taxon>Eukaryota</taxon>
        <taxon>Fungi</taxon>
        <taxon>Dikarya</taxon>
        <taxon>Basidiomycota</taxon>
        <taxon>Agaricomycotina</taxon>
        <taxon>Agaricomycetes</taxon>
        <taxon>Polyporales</taxon>
        <taxon>Polyporaceae</taxon>
        <taxon>Trametes</taxon>
    </lineage>
</organism>
<comment type="caution">
    <text evidence="1">The sequence shown here is derived from an EMBL/GenBank/DDBJ whole genome shotgun (WGS) entry which is preliminary data.</text>
</comment>
<sequence>MLVHCFNQLIDPDTCIISLDVPETDTIWEVIGRIWAAYSERILKRWPQLIKADLTLFRLDEPLPVADPKTLPELIRDYDPHKKHGTWFTDNLGPQIPNHLHFELKICEWALSLQDQRERTIIEQPSKTLKPTAVDMPYTTDVQGTDRLPPVTIYHSAFARLRESLNNLDTVDVRNDLSFNYLDETGQLFGTACEIFGNEVQRMDAMLPAIESLLAVEFELGEDLKDTDPSSDLCQIYGHTKVPLLAQSGERRAAISACINFKNELGVGGLADVQLAALYQHAVSRDEYSMVRGASCCPTLLISVCGPHIRFFGAVLADICIVQPLTDYIYLGGDPDEEARVEYAAKVFKAIRSALVELTEWYKNLPDPRDDLWLPPKHLLPRPTSADDSARELLSSLEFLDRLDLTEWKHSARPSLTNFRRRLFRARLDGDGEEVLVKFAFRYGEAAHRVLAEHDPPLAPKLHACVRLLGGVTMVVMELLPENQTAASCPYVTRPFLPRMMEDVKTALEVLHAKRLVHGDIRRPNIIPVRRDPENPVEIITGAMLVDFDWAGEEGKVYYPILLNPDIGWAEGVEGGRAIKAEHDWEMWDMLPYTRS</sequence>
<dbReference type="OMA" id="EVIGRIW"/>
<gene>
    <name evidence="1" type="ORF">BN946_scf184910.g2</name>
</gene>
<proteinExistence type="predicted"/>
<evidence type="ECO:0000313" key="2">
    <source>
        <dbReference type="Proteomes" id="UP000029665"/>
    </source>
</evidence>
<accession>A0A060SGF6</accession>